<dbReference type="Proteomes" id="UP001162156">
    <property type="component" value="Unassembled WGS sequence"/>
</dbReference>
<dbReference type="EMBL" id="JANEYF010001517">
    <property type="protein sequence ID" value="KAJ8963675.1"/>
    <property type="molecule type" value="Genomic_DNA"/>
</dbReference>
<dbReference type="Pfam" id="PF21373">
    <property type="entry name" value="ZNHIT3_C"/>
    <property type="match status" value="1"/>
</dbReference>
<keyword evidence="1" id="KW-0863">Zinc-finger</keyword>
<dbReference type="PROSITE" id="PS51083">
    <property type="entry name" value="ZF_HIT"/>
    <property type="match status" value="1"/>
</dbReference>
<keyword evidence="1" id="KW-0479">Metal-binding</keyword>
<gene>
    <name evidence="3" type="ORF">NQ314_005468</name>
</gene>
<evidence type="ECO:0000259" key="2">
    <source>
        <dbReference type="PROSITE" id="PS51083"/>
    </source>
</evidence>
<dbReference type="InterPro" id="IPR007529">
    <property type="entry name" value="Znf_HIT"/>
</dbReference>
<evidence type="ECO:0000256" key="1">
    <source>
        <dbReference type="PROSITE-ProRule" id="PRU00453"/>
    </source>
</evidence>
<organism evidence="3 4">
    <name type="scientific">Rhamnusium bicolor</name>
    <dbReference type="NCBI Taxonomy" id="1586634"/>
    <lineage>
        <taxon>Eukaryota</taxon>
        <taxon>Metazoa</taxon>
        <taxon>Ecdysozoa</taxon>
        <taxon>Arthropoda</taxon>
        <taxon>Hexapoda</taxon>
        <taxon>Insecta</taxon>
        <taxon>Pterygota</taxon>
        <taxon>Neoptera</taxon>
        <taxon>Endopterygota</taxon>
        <taxon>Coleoptera</taxon>
        <taxon>Polyphaga</taxon>
        <taxon>Cucujiformia</taxon>
        <taxon>Chrysomeloidea</taxon>
        <taxon>Cerambycidae</taxon>
        <taxon>Lepturinae</taxon>
        <taxon>Rhagiini</taxon>
        <taxon>Rhamnusium</taxon>
    </lineage>
</organism>
<accession>A0AAV8ZGT3</accession>
<protein>
    <recommendedName>
        <fullName evidence="2">HIT-type domain-containing protein</fullName>
    </recommendedName>
</protein>
<evidence type="ECO:0000313" key="3">
    <source>
        <dbReference type="EMBL" id="KAJ8963675.1"/>
    </source>
</evidence>
<keyword evidence="1" id="KW-0862">Zinc</keyword>
<dbReference type="AlphaFoldDB" id="A0AAV8ZGT3"/>
<evidence type="ECO:0000313" key="4">
    <source>
        <dbReference type="Proteomes" id="UP001162156"/>
    </source>
</evidence>
<sequence length="132" mass="15258">MNKTCNICHKEGIYKCPTCFIFYCSVTCCRKHRENKCGVVKNENVDDEEEQVEKKRKIEGDSTVPEEKIEMLKSNEEVNKLLTNSHLRNLLVIVDKAENAEEIMQKAMQEPIFVEFADACLKVVEPETQEDT</sequence>
<dbReference type="SUPFAM" id="SSF144232">
    <property type="entry name" value="HIT/MYND zinc finger-like"/>
    <property type="match status" value="1"/>
</dbReference>
<feature type="domain" description="HIT-type" evidence="2">
    <location>
        <begin position="5"/>
        <end position="37"/>
    </location>
</feature>
<keyword evidence="4" id="KW-1185">Reference proteome</keyword>
<reference evidence="3" key="1">
    <citation type="journal article" date="2023" name="Insect Mol. Biol.">
        <title>Genome sequencing provides insights into the evolution of gene families encoding plant cell wall-degrading enzymes in longhorned beetles.</title>
        <authorList>
            <person name="Shin N.R."/>
            <person name="Okamura Y."/>
            <person name="Kirsch R."/>
            <person name="Pauchet Y."/>
        </authorList>
    </citation>
    <scope>NUCLEOTIDE SEQUENCE</scope>
    <source>
        <strain evidence="3">RBIC_L_NR</strain>
    </source>
</reference>
<name>A0AAV8ZGT3_9CUCU</name>
<dbReference type="Gene3D" id="3.30.60.190">
    <property type="match status" value="1"/>
</dbReference>
<dbReference type="Pfam" id="PF04438">
    <property type="entry name" value="zf-HIT"/>
    <property type="match status" value="1"/>
</dbReference>
<comment type="caution">
    <text evidence="3">The sequence shown here is derived from an EMBL/GenBank/DDBJ whole genome shotgun (WGS) entry which is preliminary data.</text>
</comment>
<dbReference type="GO" id="GO:0008270">
    <property type="term" value="F:zinc ion binding"/>
    <property type="evidence" value="ECO:0007669"/>
    <property type="project" value="UniProtKB-UniRule"/>
</dbReference>
<dbReference type="InterPro" id="IPR048371">
    <property type="entry name" value="ZNHIT3_C"/>
</dbReference>
<dbReference type="CDD" id="cd23024">
    <property type="entry name" value="zf-HIT_ZNHIT2-3"/>
    <property type="match status" value="1"/>
</dbReference>
<proteinExistence type="predicted"/>